<dbReference type="InterPro" id="IPR011051">
    <property type="entry name" value="RmlC_Cupin_sf"/>
</dbReference>
<dbReference type="InterPro" id="IPR014710">
    <property type="entry name" value="RmlC-like_jellyroll"/>
</dbReference>
<sequence length="99" mass="11632">MDDSRHPTVTDPEFYRVVFENDRVRVVEFRDTPGTRTMRHHHPDSVLITLSAFRRRMTMDDRVVEVDRAPFEAGWMVEHTHIGENVGDTPAHVMFVEIK</sequence>
<comment type="caution">
    <text evidence="1">The sequence shown here is derived from an EMBL/GenBank/DDBJ whole genome shotgun (WGS) entry which is preliminary data.</text>
</comment>
<dbReference type="AlphaFoldDB" id="A0A401YT62"/>
<gene>
    <name evidence="1" type="ORF">EHYA_05431</name>
</gene>
<proteinExistence type="predicted"/>
<evidence type="ECO:0000313" key="2">
    <source>
        <dbReference type="Proteomes" id="UP000286931"/>
    </source>
</evidence>
<dbReference type="EMBL" id="BIFH01000025">
    <property type="protein sequence ID" value="GCD97735.1"/>
    <property type="molecule type" value="Genomic_DNA"/>
</dbReference>
<reference evidence="1 2" key="1">
    <citation type="submission" date="2018-12" db="EMBL/GenBank/DDBJ databases">
        <title>Draft genome sequence of Embleya hyalina NBRC 13850T.</title>
        <authorList>
            <person name="Komaki H."/>
            <person name="Hosoyama A."/>
            <person name="Kimura A."/>
            <person name="Ichikawa N."/>
            <person name="Tamura T."/>
        </authorList>
    </citation>
    <scope>NUCLEOTIDE SEQUENCE [LARGE SCALE GENOMIC DNA]</scope>
    <source>
        <strain evidence="1 2">NBRC 13850</strain>
    </source>
</reference>
<name>A0A401YT62_9ACTN</name>
<dbReference type="Proteomes" id="UP000286931">
    <property type="component" value="Unassembled WGS sequence"/>
</dbReference>
<keyword evidence="2" id="KW-1185">Reference proteome</keyword>
<dbReference type="OrthoDB" id="7060081at2"/>
<evidence type="ECO:0008006" key="3">
    <source>
        <dbReference type="Google" id="ProtNLM"/>
    </source>
</evidence>
<dbReference type="SUPFAM" id="SSF51182">
    <property type="entry name" value="RmlC-like cupins"/>
    <property type="match status" value="1"/>
</dbReference>
<dbReference type="RefSeq" id="WP_126639699.1">
    <property type="nucleotide sequence ID" value="NZ_BIFH01000025.1"/>
</dbReference>
<organism evidence="1 2">
    <name type="scientific">Embleya hyalina</name>
    <dbReference type="NCBI Taxonomy" id="516124"/>
    <lineage>
        <taxon>Bacteria</taxon>
        <taxon>Bacillati</taxon>
        <taxon>Actinomycetota</taxon>
        <taxon>Actinomycetes</taxon>
        <taxon>Kitasatosporales</taxon>
        <taxon>Streptomycetaceae</taxon>
        <taxon>Embleya</taxon>
    </lineage>
</organism>
<accession>A0A401YT62</accession>
<evidence type="ECO:0000313" key="1">
    <source>
        <dbReference type="EMBL" id="GCD97735.1"/>
    </source>
</evidence>
<dbReference type="Gene3D" id="2.60.120.10">
    <property type="entry name" value="Jelly Rolls"/>
    <property type="match status" value="1"/>
</dbReference>
<protein>
    <recommendedName>
        <fullName evidence="3">Cytoplasmic protein</fullName>
    </recommendedName>
</protein>